<protein>
    <submittedName>
        <fullName evidence="2">Phosphodiesterase</fullName>
    </submittedName>
</protein>
<dbReference type="Gene3D" id="3.20.20.190">
    <property type="entry name" value="Phosphatidylinositol (PI) phosphodiesterase"/>
    <property type="match status" value="1"/>
</dbReference>
<feature type="domain" description="GP-PDE" evidence="1">
    <location>
        <begin position="9"/>
        <end position="256"/>
    </location>
</feature>
<evidence type="ECO:0000259" key="1">
    <source>
        <dbReference type="PROSITE" id="PS51704"/>
    </source>
</evidence>
<dbReference type="SUPFAM" id="SSF51695">
    <property type="entry name" value="PLC-like phosphodiesterases"/>
    <property type="match status" value="1"/>
</dbReference>
<dbReference type="OrthoDB" id="384721at2"/>
<dbReference type="Pfam" id="PF03009">
    <property type="entry name" value="GDPD"/>
    <property type="match status" value="1"/>
</dbReference>
<gene>
    <name evidence="2" type="ORF">D9R08_01080</name>
</gene>
<comment type="caution">
    <text evidence="2">The sequence shown here is derived from an EMBL/GenBank/DDBJ whole genome shotgun (WGS) entry which is preliminary data.</text>
</comment>
<accession>A0A3L9Y436</accession>
<dbReference type="RefSeq" id="WP_121896156.1">
    <property type="nucleotide sequence ID" value="NZ_RCNT01000001.1"/>
</dbReference>
<dbReference type="InterPro" id="IPR017946">
    <property type="entry name" value="PLC-like_Pdiesterase_TIM-brl"/>
</dbReference>
<dbReference type="PROSITE" id="PS51704">
    <property type="entry name" value="GP_PDE"/>
    <property type="match status" value="1"/>
</dbReference>
<dbReference type="GO" id="GO:0008081">
    <property type="term" value="F:phosphoric diester hydrolase activity"/>
    <property type="evidence" value="ECO:0007669"/>
    <property type="project" value="InterPro"/>
</dbReference>
<proteinExistence type="predicted"/>
<dbReference type="EMBL" id="RCNT01000001">
    <property type="protein sequence ID" value="RMA43564.1"/>
    <property type="molecule type" value="Genomic_DNA"/>
</dbReference>
<reference evidence="2 3" key="1">
    <citation type="submission" date="2018-10" db="EMBL/GenBank/DDBJ databases">
        <authorList>
            <person name="Jung H.S."/>
            <person name="Jeon C.O."/>
        </authorList>
    </citation>
    <scope>NUCLEOTIDE SEQUENCE [LARGE SCALE GENOMIC DNA]</scope>
    <source>
        <strain evidence="2 3">MA-7-27</strain>
    </source>
</reference>
<dbReference type="PANTHER" id="PTHR46211">
    <property type="entry name" value="GLYCEROPHOSPHORYL DIESTER PHOSPHODIESTERASE"/>
    <property type="match status" value="1"/>
</dbReference>
<evidence type="ECO:0000313" key="3">
    <source>
        <dbReference type="Proteomes" id="UP000281343"/>
    </source>
</evidence>
<dbReference type="GO" id="GO:0006629">
    <property type="term" value="P:lipid metabolic process"/>
    <property type="evidence" value="ECO:0007669"/>
    <property type="project" value="InterPro"/>
</dbReference>
<sequence length="256" mass="27315">MTFPAAFLGPPIAHRALHDAGQGIPENGVTAVRRAVAMGYGIEIDVQPSADGQAMVFHDATLDRMTGTTGPIRARTARDLMDLRLKGSEENIASLSQILQLVAGRVPLLIEIKDQSGGIGAAADDMLERGVVSALQGYEGPVAVMSFNPHTIASFRAHAPNVARGLVTSGFMPSQWPGLSPELCSHLRSIRDFGKVGAQFISHDWTDLGSPRVAELKAQKIPVLCWTIQSAQAEAEARRIADNVTFEGYLPPLDAA</sequence>
<dbReference type="AlphaFoldDB" id="A0A3L9Y436"/>
<keyword evidence="3" id="KW-1185">Reference proteome</keyword>
<dbReference type="PANTHER" id="PTHR46211:SF1">
    <property type="entry name" value="GLYCEROPHOSPHODIESTER PHOSPHODIESTERASE, CYTOPLASMIC"/>
    <property type="match status" value="1"/>
</dbReference>
<name>A0A3L9Y436_9RHOB</name>
<organism evidence="2 3">
    <name type="scientific">Rhodophyticola porphyridii</name>
    <dbReference type="NCBI Taxonomy" id="1852017"/>
    <lineage>
        <taxon>Bacteria</taxon>
        <taxon>Pseudomonadati</taxon>
        <taxon>Pseudomonadota</taxon>
        <taxon>Alphaproteobacteria</taxon>
        <taxon>Rhodobacterales</taxon>
        <taxon>Roseobacteraceae</taxon>
        <taxon>Rhodophyticola</taxon>
    </lineage>
</organism>
<dbReference type="Proteomes" id="UP000281343">
    <property type="component" value="Unassembled WGS sequence"/>
</dbReference>
<dbReference type="InterPro" id="IPR030395">
    <property type="entry name" value="GP_PDE_dom"/>
</dbReference>
<evidence type="ECO:0000313" key="2">
    <source>
        <dbReference type="EMBL" id="RMA43564.1"/>
    </source>
</evidence>